<evidence type="ECO:0000313" key="1">
    <source>
        <dbReference type="EMBL" id="MPM43314.1"/>
    </source>
</evidence>
<reference evidence="1" key="1">
    <citation type="submission" date="2019-08" db="EMBL/GenBank/DDBJ databases">
        <authorList>
            <person name="Kucharzyk K."/>
            <person name="Murdoch R.W."/>
            <person name="Higgins S."/>
            <person name="Loffler F."/>
        </authorList>
    </citation>
    <scope>NUCLEOTIDE SEQUENCE</scope>
</reference>
<protein>
    <submittedName>
        <fullName evidence="1">Uncharacterized protein</fullName>
    </submittedName>
</protein>
<name>A0A645A0G3_9ZZZZ</name>
<organism evidence="1">
    <name type="scientific">bioreactor metagenome</name>
    <dbReference type="NCBI Taxonomy" id="1076179"/>
    <lineage>
        <taxon>unclassified sequences</taxon>
        <taxon>metagenomes</taxon>
        <taxon>ecological metagenomes</taxon>
    </lineage>
</organism>
<comment type="caution">
    <text evidence="1">The sequence shown here is derived from an EMBL/GenBank/DDBJ whole genome shotgun (WGS) entry which is preliminary data.</text>
</comment>
<dbReference type="AlphaFoldDB" id="A0A645A0G3"/>
<proteinExistence type="predicted"/>
<dbReference type="EMBL" id="VSSQ01010057">
    <property type="protein sequence ID" value="MPM43314.1"/>
    <property type="molecule type" value="Genomic_DNA"/>
</dbReference>
<sequence length="93" mass="9881">MRDLSISEIDALSSAISSSTISSKLFDISINRGTVSVYGFILDDLPNKPKKDMTSFTQAIQTSLEGPIPACNPPALDVVSSLNFAVASFNANK</sequence>
<gene>
    <name evidence="1" type="ORF">SDC9_89987</name>
</gene>
<accession>A0A645A0G3</accession>